<gene>
    <name evidence="1" type="ORF">C8D87_1201</name>
</gene>
<organism evidence="1 2">
    <name type="scientific">Lentzea atacamensis</name>
    <dbReference type="NCBI Taxonomy" id="531938"/>
    <lineage>
        <taxon>Bacteria</taxon>
        <taxon>Bacillati</taxon>
        <taxon>Actinomycetota</taxon>
        <taxon>Actinomycetes</taxon>
        <taxon>Pseudonocardiales</taxon>
        <taxon>Pseudonocardiaceae</taxon>
        <taxon>Lentzea</taxon>
    </lineage>
</organism>
<dbReference type="SUPFAM" id="SSF48371">
    <property type="entry name" value="ARM repeat"/>
    <property type="match status" value="1"/>
</dbReference>
<dbReference type="Proteomes" id="UP000248714">
    <property type="component" value="Unassembled WGS sequence"/>
</dbReference>
<dbReference type="EMBL" id="QLTT01000020">
    <property type="protein sequence ID" value="RAS57878.1"/>
    <property type="molecule type" value="Genomic_DNA"/>
</dbReference>
<dbReference type="InterPro" id="IPR011989">
    <property type="entry name" value="ARM-like"/>
</dbReference>
<dbReference type="Gene3D" id="1.25.10.10">
    <property type="entry name" value="Leucine-rich Repeat Variant"/>
    <property type="match status" value="1"/>
</dbReference>
<evidence type="ECO:0000313" key="1">
    <source>
        <dbReference type="EMBL" id="RAS57878.1"/>
    </source>
</evidence>
<dbReference type="RefSeq" id="WP_146772107.1">
    <property type="nucleotide sequence ID" value="NZ_QLTT01000020.1"/>
</dbReference>
<sequence>MADHPGAALLVETLCAPDAQQVLVVHGRAGAGKSNVVMDALDDLIHRGWVAGVLRMDAVGAASTSAVTAGIASHLSDSPVVAIDKPVGDASRVLVIDQLDAVSTYSGRMPDSYDAVAEMLEQLDEHPRVKVVLVVRTVDLTADPRMRSLLRDEARVRSLEIGDLELAAVHKALEGGGVEVSSLPSATLELLRVPLHLSVFSHLDHASQRVPYKTLPDLYEQFTSQIRQSVETELGSLHWHTIVTSLVSYMNDNESLQAPAAVLDAVPRREVSALVSAGLLVEDTASVGFFHETYFDFQFARAFLAQGRDLHDFLVESGQHLFRRAQARQVLEHIAGTDRNLFRAVAVRLLSSPALRAHLLDVVIGVLSQLEANADDWLAIEPLVFGECRRSGRLAGLLSQTQWFDAADAAKRWEPLLANDETAGVAAHQLIFAARRRAERVAELVRPYVATAEQWNQRLRAMVQWSLTPGLVDLTVELIQRGILDEVRGPIAVNSDFWSIIYPIKDDDPVGAARIIGAYLRRTWVRAQAEGSSDPFESGHLNEHSSSGGGSTITDVAAAAPDQFLTEVLPFVVDILNATSTDTGAAGLRSSPRWSHRYLNSTPQIDQALFSGLETAICNTAAELHRTRNELINTLASSDLEALRFLACRAYTAVAVHTSNQAIDWLMADQQNLRLGWSDSPSWASRQLIEAATPHCDEHRLTTLCDALLTYYPGWETTVDGRHARGHSQYRLLSAVAPERLPPSCTRRLAELERRFPDAPPNPPRELEAHWVGPPVAEQASTFMTDEDWRRAIHKHHSHRTNYSTTPPAGGVRELAGMLGRRAEIQPERFAHLALTFDATTPAVHIVHVIEAAASKIPISLLTQLCEHAAQTAGPEAGRAICRAVCKVAGEANDELIQLLEHYANDADPGEEIARTLSNSGKFYYNGDLRNAGMNCTRGAAAEAMGEVLFQQRHYADRLLPAITMLAADPIMAVRVQAAIGVTALLNTHPETALDIAHELFNTTPDDILASQPAARLLTYAVLRAPQRFAPHLAQALSGPDTVAELSGQVWAVALINNCVDESLRDEPSFMSIAARRGAAGVLAASPDAKPEALSILFDDEDETVRAVAANAVRRLSNVDTTTAHTLVSAFTASSAFTDHYGTLFHALASSLQLLPEAVLDACDLAIQVAGSGMGDFSTRHAAAGPDMITVVLRLYRQANQEIRARCLDIIDRLSDNSAYGLEDALRTER</sequence>
<accession>A0ABX9DWS4</accession>
<protein>
    <submittedName>
        <fullName evidence="1">Uncharacterized protein</fullName>
    </submittedName>
</protein>
<evidence type="ECO:0000313" key="2">
    <source>
        <dbReference type="Proteomes" id="UP000248714"/>
    </source>
</evidence>
<keyword evidence="2" id="KW-1185">Reference proteome</keyword>
<reference evidence="1 2" key="1">
    <citation type="submission" date="2018-06" db="EMBL/GenBank/DDBJ databases">
        <title>Genomic Encyclopedia of Type Strains, Phase IV (KMG-IV): sequencing the most valuable type-strain genomes for metagenomic binning, comparative biology and taxonomic classification.</title>
        <authorList>
            <person name="Goeker M."/>
        </authorList>
    </citation>
    <scope>NUCLEOTIDE SEQUENCE [LARGE SCALE GENOMIC DNA]</scope>
    <source>
        <strain evidence="1 2">DSM 45479</strain>
    </source>
</reference>
<dbReference type="InterPro" id="IPR016024">
    <property type="entry name" value="ARM-type_fold"/>
</dbReference>
<name>A0ABX9DWS4_9PSEU</name>
<comment type="caution">
    <text evidence="1">The sequence shown here is derived from an EMBL/GenBank/DDBJ whole genome shotgun (WGS) entry which is preliminary data.</text>
</comment>
<proteinExistence type="predicted"/>